<protein>
    <submittedName>
        <fullName evidence="1">Uncharacterized protein</fullName>
    </submittedName>
</protein>
<proteinExistence type="predicted"/>
<dbReference type="GeneID" id="25276113"/>
<comment type="caution">
    <text evidence="1">The sequence shown here is derived from an EMBL/GenBank/DDBJ whole genome shotgun (WGS) entry which is preliminary data.</text>
</comment>
<dbReference type="Proteomes" id="UP000027920">
    <property type="component" value="Unassembled WGS sequence"/>
</dbReference>
<accession>A0A072PSW6</accession>
<name>A0A072PSW6_9EURO</name>
<sequence length="418" mass="47253">MGGSAFAQDGLYTPRMPEAVYRSMLEQVESRYKKYFRHVAHPIEAPGKSTYGDIDVLIAEPVDPTRTVDSMTTVFLAEIVGGKRATKTSGSSTTSIAINWPREFAGEIPLETTESTSGLSTNLNAAWIQVDVQICSTVDVMNWTLFLHAHGDLWNMLGGIIRRFGLTSTPKGFFLRIEEAERYSKEQSRVKLTTDPNQVLQYLGLDLERYWQPFTTLDQMMSYAATCRFHNPNRWEEKKREALKANDRQRANKRPAFAYWTDTFLPEHANDAPGAAAHLTRDEVVEDAKRFFGEELSSSFNERKEILVRQTGVNELWATIRKSITAEGAIVTYAMKGLKAAIASPDGGDFDFEGDLDLQDQICGVRSAYAKGHFDEVREWGVANWEDMGKRQERLDKAKSRQNLLKKIQRDAMPVEEG</sequence>
<reference evidence="1 2" key="1">
    <citation type="submission" date="2013-03" db="EMBL/GenBank/DDBJ databases">
        <title>The Genome Sequence of Exophiala aquamarina CBS 119918.</title>
        <authorList>
            <consortium name="The Broad Institute Genomics Platform"/>
            <person name="Cuomo C."/>
            <person name="de Hoog S."/>
            <person name="Gorbushina A."/>
            <person name="Walker B."/>
            <person name="Young S.K."/>
            <person name="Zeng Q."/>
            <person name="Gargeya S."/>
            <person name="Fitzgerald M."/>
            <person name="Haas B."/>
            <person name="Abouelleil A."/>
            <person name="Allen A.W."/>
            <person name="Alvarado L."/>
            <person name="Arachchi H.M."/>
            <person name="Berlin A.M."/>
            <person name="Chapman S.B."/>
            <person name="Gainer-Dewar J."/>
            <person name="Goldberg J."/>
            <person name="Griggs A."/>
            <person name="Gujja S."/>
            <person name="Hansen M."/>
            <person name="Howarth C."/>
            <person name="Imamovic A."/>
            <person name="Ireland A."/>
            <person name="Larimer J."/>
            <person name="McCowan C."/>
            <person name="Murphy C."/>
            <person name="Pearson M."/>
            <person name="Poon T.W."/>
            <person name="Priest M."/>
            <person name="Roberts A."/>
            <person name="Saif S."/>
            <person name="Shea T."/>
            <person name="Sisk P."/>
            <person name="Sykes S."/>
            <person name="Wortman J."/>
            <person name="Nusbaum C."/>
            <person name="Birren B."/>
        </authorList>
    </citation>
    <scope>NUCLEOTIDE SEQUENCE [LARGE SCALE GENOMIC DNA]</scope>
    <source>
        <strain evidence="1 2">CBS 119918</strain>
    </source>
</reference>
<dbReference type="EMBL" id="AMGV01000001">
    <property type="protein sequence ID" value="KEF63189.1"/>
    <property type="molecule type" value="Genomic_DNA"/>
</dbReference>
<keyword evidence="2" id="KW-1185">Reference proteome</keyword>
<dbReference type="AlphaFoldDB" id="A0A072PSW6"/>
<dbReference type="HOGENOM" id="CLU_032494_1_0_1"/>
<organism evidence="1 2">
    <name type="scientific">Exophiala aquamarina CBS 119918</name>
    <dbReference type="NCBI Taxonomy" id="1182545"/>
    <lineage>
        <taxon>Eukaryota</taxon>
        <taxon>Fungi</taxon>
        <taxon>Dikarya</taxon>
        <taxon>Ascomycota</taxon>
        <taxon>Pezizomycotina</taxon>
        <taxon>Eurotiomycetes</taxon>
        <taxon>Chaetothyriomycetidae</taxon>
        <taxon>Chaetothyriales</taxon>
        <taxon>Herpotrichiellaceae</taxon>
        <taxon>Exophiala</taxon>
    </lineage>
</organism>
<gene>
    <name evidence="1" type="ORF">A1O9_01166</name>
</gene>
<evidence type="ECO:0000313" key="1">
    <source>
        <dbReference type="EMBL" id="KEF63189.1"/>
    </source>
</evidence>
<dbReference type="STRING" id="1182545.A0A072PSW6"/>
<evidence type="ECO:0000313" key="2">
    <source>
        <dbReference type="Proteomes" id="UP000027920"/>
    </source>
</evidence>
<dbReference type="VEuPathDB" id="FungiDB:A1O9_01166"/>
<dbReference type="OrthoDB" id="4708870at2759"/>
<dbReference type="RefSeq" id="XP_013265779.1">
    <property type="nucleotide sequence ID" value="XM_013410325.1"/>
</dbReference>